<dbReference type="RefSeq" id="WP_252855858.1">
    <property type="nucleotide sequence ID" value="NZ_JAMXLR010000092.1"/>
</dbReference>
<keyword evidence="3" id="KW-1185">Reference proteome</keyword>
<evidence type="ECO:0000313" key="3">
    <source>
        <dbReference type="Proteomes" id="UP001155241"/>
    </source>
</evidence>
<evidence type="ECO:0000256" key="1">
    <source>
        <dbReference type="SAM" id="SignalP"/>
    </source>
</evidence>
<reference evidence="2" key="1">
    <citation type="submission" date="2022-06" db="EMBL/GenBank/DDBJ databases">
        <title>Aeoliella straminimaris, a novel planctomycete from sediments.</title>
        <authorList>
            <person name="Vitorino I.R."/>
            <person name="Lage O.M."/>
        </authorList>
    </citation>
    <scope>NUCLEOTIDE SEQUENCE</scope>
    <source>
        <strain evidence="2">ICT_H6.2</strain>
    </source>
</reference>
<dbReference type="EMBL" id="JAMXLR010000092">
    <property type="protein sequence ID" value="MCO6047751.1"/>
    <property type="molecule type" value="Genomic_DNA"/>
</dbReference>
<sequence length="198" mass="20835">MRASLTLAVLAAFCCFSAAEASIKIDFESGPTGAVGGGSVVYNQGGFTVKVSNHEGSIVNTDASLGLDNYYLSSVDPTNANGNDYSVSLNFSKPISGTVSFDAAYLDQNGLDFRVIDQVSGDTVFSAFDGADPNPKAISFDLPQPTTSLIFRDNNVKTIAIDNLVVQPVPEVGSILVWSAVGCGIFGMVLRRRKNHVG</sequence>
<feature type="signal peptide" evidence="1">
    <location>
        <begin position="1"/>
        <end position="21"/>
    </location>
</feature>
<proteinExistence type="predicted"/>
<name>A0A9X2FJ26_9BACT</name>
<accession>A0A9X2FJ26</accession>
<evidence type="ECO:0008006" key="4">
    <source>
        <dbReference type="Google" id="ProtNLM"/>
    </source>
</evidence>
<keyword evidence="1" id="KW-0732">Signal</keyword>
<dbReference type="Proteomes" id="UP001155241">
    <property type="component" value="Unassembled WGS sequence"/>
</dbReference>
<dbReference type="AlphaFoldDB" id="A0A9X2FJ26"/>
<feature type="chain" id="PRO_5040842120" description="PEP-CTERM protein-sorting domain-containing protein" evidence="1">
    <location>
        <begin position="22"/>
        <end position="198"/>
    </location>
</feature>
<evidence type="ECO:0000313" key="2">
    <source>
        <dbReference type="EMBL" id="MCO6047751.1"/>
    </source>
</evidence>
<organism evidence="2 3">
    <name type="scientific">Aeoliella straminimaris</name>
    <dbReference type="NCBI Taxonomy" id="2954799"/>
    <lineage>
        <taxon>Bacteria</taxon>
        <taxon>Pseudomonadati</taxon>
        <taxon>Planctomycetota</taxon>
        <taxon>Planctomycetia</taxon>
        <taxon>Pirellulales</taxon>
        <taxon>Lacipirellulaceae</taxon>
        <taxon>Aeoliella</taxon>
    </lineage>
</organism>
<gene>
    <name evidence="2" type="ORF">NG895_27930</name>
</gene>
<protein>
    <recommendedName>
        <fullName evidence="4">PEP-CTERM protein-sorting domain-containing protein</fullName>
    </recommendedName>
</protein>
<comment type="caution">
    <text evidence="2">The sequence shown here is derived from an EMBL/GenBank/DDBJ whole genome shotgun (WGS) entry which is preliminary data.</text>
</comment>